<dbReference type="Proteomes" id="UP000557307">
    <property type="component" value="Unassembled WGS sequence"/>
</dbReference>
<accession>A0A840TL02</accession>
<dbReference type="RefSeq" id="WP_184174166.1">
    <property type="nucleotide sequence ID" value="NZ_JACHGF010000003.1"/>
</dbReference>
<dbReference type="Gene3D" id="3.40.50.1010">
    <property type="entry name" value="5'-nuclease"/>
    <property type="match status" value="1"/>
</dbReference>
<feature type="compositionally biased region" description="Basic and acidic residues" evidence="1">
    <location>
        <begin position="8"/>
        <end position="22"/>
    </location>
</feature>
<keyword evidence="3" id="KW-1185">Reference proteome</keyword>
<sequence>MKTTMVRPPEEKTKNTKDKKEASWHKWSRQAIAYVSPDVWGTDWSERYYADRTIEDLRRLPPRVLLDTPTLDYLVRDPARLSHNALLILNDSDTECLVSPASWWEWAEKVRMGQYALQGDFGTFLTKLTKYFELVGSPITPQTMNEFTQLQAVNQTIAVPLHGNGKMTQHQLNGENTYDLWLAAHALALNVPLLTPDLRFGAFKKAGLKTLW</sequence>
<reference evidence="2 3" key="1">
    <citation type="submission" date="2020-08" db="EMBL/GenBank/DDBJ databases">
        <title>Genomic Encyclopedia of Type Strains, Phase IV (KMG-IV): sequencing the most valuable type-strain genomes for metagenomic binning, comparative biology and taxonomic classification.</title>
        <authorList>
            <person name="Goeker M."/>
        </authorList>
    </citation>
    <scope>NUCLEOTIDE SEQUENCE [LARGE SCALE GENOMIC DNA]</scope>
    <source>
        <strain evidence="2 3">DSM 105074</strain>
    </source>
</reference>
<protein>
    <submittedName>
        <fullName evidence="2">PIN domain nuclease of toxin-antitoxin system</fullName>
    </submittedName>
</protein>
<dbReference type="EMBL" id="JACHGF010000003">
    <property type="protein sequence ID" value="MBB5284211.1"/>
    <property type="molecule type" value="Genomic_DNA"/>
</dbReference>
<dbReference type="InterPro" id="IPR029060">
    <property type="entry name" value="PIN-like_dom_sf"/>
</dbReference>
<proteinExistence type="predicted"/>
<comment type="caution">
    <text evidence="2">The sequence shown here is derived from an EMBL/GenBank/DDBJ whole genome shotgun (WGS) entry which is preliminary data.</text>
</comment>
<evidence type="ECO:0000313" key="2">
    <source>
        <dbReference type="EMBL" id="MBB5284211.1"/>
    </source>
</evidence>
<dbReference type="SUPFAM" id="SSF88723">
    <property type="entry name" value="PIN domain-like"/>
    <property type="match status" value="1"/>
</dbReference>
<feature type="region of interest" description="Disordered" evidence="1">
    <location>
        <begin position="1"/>
        <end position="22"/>
    </location>
</feature>
<name>A0A840TL02_9BACT</name>
<dbReference type="AlphaFoldDB" id="A0A840TL02"/>
<organism evidence="2 3">
    <name type="scientific">Rhabdobacter roseus</name>
    <dbReference type="NCBI Taxonomy" id="1655419"/>
    <lineage>
        <taxon>Bacteria</taxon>
        <taxon>Pseudomonadati</taxon>
        <taxon>Bacteroidota</taxon>
        <taxon>Cytophagia</taxon>
        <taxon>Cytophagales</taxon>
        <taxon>Cytophagaceae</taxon>
        <taxon>Rhabdobacter</taxon>
    </lineage>
</organism>
<evidence type="ECO:0000313" key="3">
    <source>
        <dbReference type="Proteomes" id="UP000557307"/>
    </source>
</evidence>
<gene>
    <name evidence="2" type="ORF">HNQ92_002354</name>
</gene>
<evidence type="ECO:0000256" key="1">
    <source>
        <dbReference type="SAM" id="MobiDB-lite"/>
    </source>
</evidence>